<feature type="zinc finger region" description="C3H1-type" evidence="2">
    <location>
        <begin position="438"/>
        <end position="465"/>
    </location>
</feature>
<dbReference type="InterPro" id="IPR002110">
    <property type="entry name" value="Ankyrin_rpt"/>
</dbReference>
<feature type="domain" description="C3H1-type" evidence="4">
    <location>
        <begin position="438"/>
        <end position="465"/>
    </location>
</feature>
<keyword evidence="1" id="KW-0040">ANK repeat</keyword>
<dbReference type="SUPFAM" id="SSF48403">
    <property type="entry name" value="Ankyrin repeat"/>
    <property type="match status" value="1"/>
</dbReference>
<feature type="zinc finger region" description="C3H1-type" evidence="2">
    <location>
        <begin position="206"/>
        <end position="230"/>
    </location>
</feature>
<evidence type="ECO:0000256" key="2">
    <source>
        <dbReference type="PROSITE-ProRule" id="PRU00723"/>
    </source>
</evidence>
<evidence type="ECO:0000259" key="4">
    <source>
        <dbReference type="PROSITE" id="PS50103"/>
    </source>
</evidence>
<dbReference type="Gene3D" id="1.25.40.20">
    <property type="entry name" value="Ankyrin repeat-containing domain"/>
    <property type="match status" value="1"/>
</dbReference>
<dbReference type="AlphaFoldDB" id="A0AAD9L792"/>
<feature type="repeat" description="ANK" evidence="1">
    <location>
        <begin position="94"/>
        <end position="119"/>
    </location>
</feature>
<feature type="region of interest" description="Disordered" evidence="3">
    <location>
        <begin position="278"/>
        <end position="311"/>
    </location>
</feature>
<evidence type="ECO:0000256" key="3">
    <source>
        <dbReference type="SAM" id="MobiDB-lite"/>
    </source>
</evidence>
<feature type="region of interest" description="Disordered" evidence="3">
    <location>
        <begin position="381"/>
        <end position="441"/>
    </location>
</feature>
<dbReference type="PROSITE" id="PS50088">
    <property type="entry name" value="ANK_REPEAT"/>
    <property type="match status" value="1"/>
</dbReference>
<dbReference type="InterPro" id="IPR036770">
    <property type="entry name" value="Ankyrin_rpt-contain_sf"/>
</dbReference>
<feature type="compositionally biased region" description="Basic and acidic residues" evidence="3">
    <location>
        <begin position="551"/>
        <end position="562"/>
    </location>
</feature>
<protein>
    <recommendedName>
        <fullName evidence="4">C3H1-type domain-containing protein</fullName>
    </recommendedName>
</protein>
<gene>
    <name evidence="5" type="ORF">DB88DRAFT_504651</name>
</gene>
<evidence type="ECO:0000313" key="5">
    <source>
        <dbReference type="EMBL" id="KAK1925688.1"/>
    </source>
</evidence>
<comment type="caution">
    <text evidence="5">The sequence shown here is derived from an EMBL/GenBank/DDBJ whole genome shotgun (WGS) entry which is preliminary data.</text>
</comment>
<feature type="compositionally biased region" description="Low complexity" evidence="3">
    <location>
        <begin position="691"/>
        <end position="705"/>
    </location>
</feature>
<reference evidence="5" key="1">
    <citation type="submission" date="2023-02" db="EMBL/GenBank/DDBJ databases">
        <title>Identification and recombinant expression of a fungal hydrolase from Papiliotrema laurentii that hydrolyzes apple cutin and clears colloidal polyester polyurethane.</title>
        <authorList>
            <consortium name="DOE Joint Genome Institute"/>
            <person name="Roman V.A."/>
            <person name="Bojanowski C."/>
            <person name="Crable B.R."/>
            <person name="Wagner D.N."/>
            <person name="Hung C.S."/>
            <person name="Nadeau L.J."/>
            <person name="Schratz L."/>
            <person name="Haridas S."/>
            <person name="Pangilinan J."/>
            <person name="Lipzen A."/>
            <person name="Na H."/>
            <person name="Yan M."/>
            <person name="Ng V."/>
            <person name="Grigoriev I.V."/>
            <person name="Spatafora J.W."/>
            <person name="Barlow D."/>
            <person name="Biffinger J."/>
            <person name="Kelley-Loughnane N."/>
            <person name="Varaljay V.A."/>
            <person name="Crookes-Goodson W.J."/>
        </authorList>
    </citation>
    <scope>NUCLEOTIDE SEQUENCE</scope>
    <source>
        <strain evidence="5">5307AH</strain>
    </source>
</reference>
<dbReference type="GO" id="GO:0008270">
    <property type="term" value="F:zinc ion binding"/>
    <property type="evidence" value="ECO:0007669"/>
    <property type="project" value="UniProtKB-KW"/>
</dbReference>
<keyword evidence="2" id="KW-0479">Metal-binding</keyword>
<keyword evidence="6" id="KW-1185">Reference proteome</keyword>
<dbReference type="GO" id="GO:0010468">
    <property type="term" value="P:regulation of gene expression"/>
    <property type="evidence" value="ECO:0007669"/>
    <property type="project" value="UniProtKB-ARBA"/>
</dbReference>
<evidence type="ECO:0000313" key="6">
    <source>
        <dbReference type="Proteomes" id="UP001182556"/>
    </source>
</evidence>
<dbReference type="SMART" id="SM00356">
    <property type="entry name" value="ZnF_C3H1"/>
    <property type="match status" value="2"/>
</dbReference>
<dbReference type="EMBL" id="JAODAN010000003">
    <property type="protein sequence ID" value="KAK1925688.1"/>
    <property type="molecule type" value="Genomic_DNA"/>
</dbReference>
<feature type="region of interest" description="Disordered" evidence="3">
    <location>
        <begin position="512"/>
        <end position="670"/>
    </location>
</feature>
<feature type="compositionally biased region" description="Polar residues" evidence="3">
    <location>
        <begin position="424"/>
        <end position="433"/>
    </location>
</feature>
<dbReference type="Pfam" id="PF00023">
    <property type="entry name" value="Ank"/>
    <property type="match status" value="1"/>
</dbReference>
<feature type="region of interest" description="Disordered" evidence="3">
    <location>
        <begin position="691"/>
        <end position="721"/>
    </location>
</feature>
<dbReference type="PROSITE" id="PS50103">
    <property type="entry name" value="ZF_C3H1"/>
    <property type="match status" value="2"/>
</dbReference>
<keyword evidence="2" id="KW-0862">Zinc</keyword>
<dbReference type="InterPro" id="IPR000571">
    <property type="entry name" value="Znf_CCCH"/>
</dbReference>
<feature type="compositionally biased region" description="Polar residues" evidence="3">
    <location>
        <begin position="596"/>
        <end position="611"/>
    </location>
</feature>
<evidence type="ECO:0000256" key="1">
    <source>
        <dbReference type="PROSITE-ProRule" id="PRU00023"/>
    </source>
</evidence>
<name>A0AAD9L792_PAPLA</name>
<organism evidence="5 6">
    <name type="scientific">Papiliotrema laurentii</name>
    <name type="common">Cryptococcus laurentii</name>
    <dbReference type="NCBI Taxonomy" id="5418"/>
    <lineage>
        <taxon>Eukaryota</taxon>
        <taxon>Fungi</taxon>
        <taxon>Dikarya</taxon>
        <taxon>Basidiomycota</taxon>
        <taxon>Agaricomycotina</taxon>
        <taxon>Tremellomycetes</taxon>
        <taxon>Tremellales</taxon>
        <taxon>Rhynchogastremaceae</taxon>
        <taxon>Papiliotrema</taxon>
    </lineage>
</organism>
<dbReference type="Proteomes" id="UP001182556">
    <property type="component" value="Unassembled WGS sequence"/>
</dbReference>
<feature type="compositionally biased region" description="Polar residues" evidence="3">
    <location>
        <begin position="629"/>
        <end position="641"/>
    </location>
</feature>
<feature type="compositionally biased region" description="Low complexity" evidence="3">
    <location>
        <begin position="302"/>
        <end position="311"/>
    </location>
</feature>
<sequence length="775" mass="79060">MSIETPLPAANGAAPVEQHEGANGTVELENGIAGLKVDAQAQLEQAGAQGQTQAAGSPVPEIELHRACLGGNVEEVRGVLSKGLESLEQLDPVTGCTPIVLAIRNGHVDVVRELLTAGAIVPPPGLTADPNMLALLYPPQMYGLPHPSFNGGMAMGGPEFYNAPGNAFYPQQQQQGGHPEHYAPFARKESPNGAAAPANLPPAEVSKTIPCRNFPNCKYGAGCVFFHPAQSSGPGFYPGPGGPMRNGFVPNGFEGGYPQPGYPNGHYYVPNGFNSFPPPPPVEAAAQAPPAPVSGETAENGAPAPEVAASSSPVEAAPIPVSQAPSAIAPVFVPQFAPPHIGSPPAPSQFGLSPLSPSMLAGSLPSIPPAEAFFAQSPPNGFAHAGPFNPRRQSFGQPFNGGPKPFHSKKPSFSNGGAPRPFRGSQSGPNPNLGQWKDGNPPPCAFFAQSKCRNGEYCKFPHIDAEGNDVRHPDVVRGVIPPLPSLGRQGRGMRMSVPNGFAYDQGFRPNHAAFAPQVNGHGSAQAPAIPEGESDEAAAPAPAVVADDETAEKTERSGEADKPALPASVPAKPAAPMPSITRSASQPGVQRVHANGFTSRSHSPAPSNVSFHGNGHPRRGGARVPYVNGQRSSSQGETKTPQRVPGADEFPALGGATSPVLNGVEKKDGKTAAQVLSAPAPYRPKAAVPETAAAAATAEDANADAQSVKSDASVSMEDESDSDAVIISHKASPAPTPSAAATAAAATRSAVSFASVISAAAASAAPEPTAVGVSA</sequence>
<keyword evidence="2" id="KW-0863">Zinc-finger</keyword>
<feature type="domain" description="C3H1-type" evidence="4">
    <location>
        <begin position="206"/>
        <end position="230"/>
    </location>
</feature>
<dbReference type="PROSITE" id="PS50297">
    <property type="entry name" value="ANK_REP_REGION"/>
    <property type="match status" value="1"/>
</dbReference>
<proteinExistence type="predicted"/>
<accession>A0AAD9L792</accession>